<sequence>MRNPLPDLSDRPDENVLQRLNRMAKIARNHGFEIRGEPLGGAGSTWCEIRGRRVLFLDVSQPAAEQALAIREIIDETATVRPHAPAPV</sequence>
<evidence type="ECO:0000313" key="2">
    <source>
        <dbReference type="Proteomes" id="UP000318053"/>
    </source>
</evidence>
<name>A0A5C5WZ26_9BACT</name>
<protein>
    <submittedName>
        <fullName evidence="1">Uncharacterized protein</fullName>
    </submittedName>
</protein>
<dbReference type="Proteomes" id="UP000318053">
    <property type="component" value="Unassembled WGS sequence"/>
</dbReference>
<evidence type="ECO:0000313" key="1">
    <source>
        <dbReference type="EMBL" id="TWT55896.1"/>
    </source>
</evidence>
<accession>A0A5C5WZ26</accession>
<keyword evidence="2" id="KW-1185">Reference proteome</keyword>
<organism evidence="1 2">
    <name type="scientific">Allorhodopirellula solitaria</name>
    <dbReference type="NCBI Taxonomy" id="2527987"/>
    <lineage>
        <taxon>Bacteria</taxon>
        <taxon>Pseudomonadati</taxon>
        <taxon>Planctomycetota</taxon>
        <taxon>Planctomycetia</taxon>
        <taxon>Pirellulales</taxon>
        <taxon>Pirellulaceae</taxon>
        <taxon>Allorhodopirellula</taxon>
    </lineage>
</organism>
<proteinExistence type="predicted"/>
<dbReference type="AlphaFoldDB" id="A0A5C5WZ26"/>
<gene>
    <name evidence="1" type="ORF">CA85_47940</name>
</gene>
<comment type="caution">
    <text evidence="1">The sequence shown here is derived from an EMBL/GenBank/DDBJ whole genome shotgun (WGS) entry which is preliminary data.</text>
</comment>
<reference evidence="1 2" key="1">
    <citation type="submission" date="2019-02" db="EMBL/GenBank/DDBJ databases">
        <title>Deep-cultivation of Planctomycetes and their phenomic and genomic characterization uncovers novel biology.</title>
        <authorList>
            <person name="Wiegand S."/>
            <person name="Jogler M."/>
            <person name="Boedeker C."/>
            <person name="Pinto D."/>
            <person name="Vollmers J."/>
            <person name="Rivas-Marin E."/>
            <person name="Kohn T."/>
            <person name="Peeters S.H."/>
            <person name="Heuer A."/>
            <person name="Rast P."/>
            <person name="Oberbeckmann S."/>
            <person name="Bunk B."/>
            <person name="Jeske O."/>
            <person name="Meyerdierks A."/>
            <person name="Storesund J.E."/>
            <person name="Kallscheuer N."/>
            <person name="Luecker S."/>
            <person name="Lage O.M."/>
            <person name="Pohl T."/>
            <person name="Merkel B.J."/>
            <person name="Hornburger P."/>
            <person name="Mueller R.-W."/>
            <person name="Bruemmer F."/>
            <person name="Labrenz M."/>
            <person name="Spormann A.M."/>
            <person name="Op Den Camp H."/>
            <person name="Overmann J."/>
            <person name="Amann R."/>
            <person name="Jetten M.S.M."/>
            <person name="Mascher T."/>
            <person name="Medema M.H."/>
            <person name="Devos D.P."/>
            <person name="Kaster A.-K."/>
            <person name="Ovreas L."/>
            <person name="Rohde M."/>
            <person name="Galperin M.Y."/>
            <person name="Jogler C."/>
        </authorList>
    </citation>
    <scope>NUCLEOTIDE SEQUENCE [LARGE SCALE GENOMIC DNA]</scope>
    <source>
        <strain evidence="1 2">CA85</strain>
    </source>
</reference>
<dbReference type="RefSeq" id="WP_246113074.1">
    <property type="nucleotide sequence ID" value="NZ_SJPK01000021.1"/>
</dbReference>
<dbReference type="EMBL" id="SJPK01000021">
    <property type="protein sequence ID" value="TWT55896.1"/>
    <property type="molecule type" value="Genomic_DNA"/>
</dbReference>